<keyword evidence="1" id="KW-0812">Transmembrane</keyword>
<dbReference type="AlphaFoldDB" id="A0A4R8MSX5"/>
<keyword evidence="1" id="KW-1133">Transmembrane helix</keyword>
<proteinExistence type="predicted"/>
<keyword evidence="3" id="KW-1185">Reference proteome</keyword>
<reference evidence="2 3" key="1">
    <citation type="submission" date="2019-03" db="EMBL/GenBank/DDBJ databases">
        <title>Genomic Encyclopedia of Archaeal and Bacterial Type Strains, Phase II (KMG-II): from individual species to whole genera.</title>
        <authorList>
            <person name="Goeker M."/>
        </authorList>
    </citation>
    <scope>NUCLEOTIDE SEQUENCE [LARGE SCALE GENOMIC DNA]</scope>
    <source>
        <strain evidence="2 3">DSM 21537</strain>
    </source>
</reference>
<dbReference type="Proteomes" id="UP000294684">
    <property type="component" value="Unassembled WGS sequence"/>
</dbReference>
<dbReference type="OrthoDB" id="330074at2"/>
<gene>
    <name evidence="2" type="ORF">CLV96_1535</name>
</gene>
<accession>A0A4R8MSX5</accession>
<organism evidence="2 3">
    <name type="scientific">Leptospira meyeri</name>
    <dbReference type="NCBI Taxonomy" id="29508"/>
    <lineage>
        <taxon>Bacteria</taxon>
        <taxon>Pseudomonadati</taxon>
        <taxon>Spirochaetota</taxon>
        <taxon>Spirochaetia</taxon>
        <taxon>Leptospirales</taxon>
        <taxon>Leptospiraceae</taxon>
        <taxon>Leptospira</taxon>
    </lineage>
</organism>
<comment type="caution">
    <text evidence="2">The sequence shown here is derived from an EMBL/GenBank/DDBJ whole genome shotgun (WGS) entry which is preliminary data.</text>
</comment>
<evidence type="ECO:0000313" key="2">
    <source>
        <dbReference type="EMBL" id="TDY72539.1"/>
    </source>
</evidence>
<keyword evidence="1" id="KW-0472">Membrane</keyword>
<dbReference type="STRING" id="1193051.LEP1GSC017_2417"/>
<protein>
    <submittedName>
        <fullName evidence="2">Uncharacterized protein</fullName>
    </submittedName>
</protein>
<dbReference type="EMBL" id="SORO01000001">
    <property type="protein sequence ID" value="TDY72539.1"/>
    <property type="molecule type" value="Genomic_DNA"/>
</dbReference>
<evidence type="ECO:0000256" key="1">
    <source>
        <dbReference type="SAM" id="Phobius"/>
    </source>
</evidence>
<evidence type="ECO:0000313" key="3">
    <source>
        <dbReference type="Proteomes" id="UP000294684"/>
    </source>
</evidence>
<sequence>MGNVNFDTLSSDRNGRGRIICSRRAETQFRVFRLLGFFFFIFAPFLISCASLLPEEKRVYQNNPVKLPDGMNIHQWMETKKNQFPNRFWSREIGEDEYKLTFYRKELTPLGSYISCTAMVRNKTTKFVELYNLVSIVNYADYTKVMRKGGDLGPMNEKERTEILLPCIEEFLEPTLIKE</sequence>
<feature type="transmembrane region" description="Helical" evidence="1">
    <location>
        <begin position="31"/>
        <end position="53"/>
    </location>
</feature>
<name>A0A4R8MSX5_LEPME</name>